<feature type="transmembrane region" description="Helical" evidence="2">
    <location>
        <begin position="26"/>
        <end position="46"/>
    </location>
</feature>
<gene>
    <name evidence="3" type="ORF">NS331_14600</name>
</gene>
<sequence length="85" mass="9823">MWLLVVGLAAIALKYFEVGFVAGLDWWIVLLPFPAAALWWAFADWSGYTARRAMERDDARREDRLERQRDALGLSTRRGGSRRKP</sequence>
<feature type="region of interest" description="Disordered" evidence="1">
    <location>
        <begin position="54"/>
        <end position="85"/>
    </location>
</feature>
<dbReference type="NCBIfam" id="TIGR04438">
    <property type="entry name" value="small_Trp_rich"/>
    <property type="match status" value="1"/>
</dbReference>
<evidence type="ECO:0000256" key="2">
    <source>
        <dbReference type="SAM" id="Phobius"/>
    </source>
</evidence>
<name>A0A147GRU3_9BURK</name>
<evidence type="ECO:0000313" key="3">
    <source>
        <dbReference type="EMBL" id="KTT19470.1"/>
    </source>
</evidence>
<reference evidence="3 4" key="1">
    <citation type="journal article" date="2016" name="Front. Microbiol.">
        <title>Genomic Resource of Rice Seed Associated Bacteria.</title>
        <authorList>
            <person name="Midha S."/>
            <person name="Bansal K."/>
            <person name="Sharma S."/>
            <person name="Kumar N."/>
            <person name="Patil P.P."/>
            <person name="Chaudhry V."/>
            <person name="Patil P.B."/>
        </authorList>
    </citation>
    <scope>NUCLEOTIDE SEQUENCE [LARGE SCALE GENOMIC DNA]</scope>
    <source>
        <strain evidence="3 4">NS331</strain>
    </source>
</reference>
<organism evidence="3 4">
    <name type="scientific">Pseudacidovorax intermedius</name>
    <dbReference type="NCBI Taxonomy" id="433924"/>
    <lineage>
        <taxon>Bacteria</taxon>
        <taxon>Pseudomonadati</taxon>
        <taxon>Pseudomonadota</taxon>
        <taxon>Betaproteobacteria</taxon>
        <taxon>Burkholderiales</taxon>
        <taxon>Comamonadaceae</taxon>
        <taxon>Pseudacidovorax</taxon>
    </lineage>
</organism>
<protein>
    <recommendedName>
        <fullName evidence="5">Small Trp-rich protein</fullName>
    </recommendedName>
</protein>
<keyword evidence="2" id="KW-0472">Membrane</keyword>
<keyword evidence="2" id="KW-0812">Transmembrane</keyword>
<dbReference type="EMBL" id="LDSL01000092">
    <property type="protein sequence ID" value="KTT19470.1"/>
    <property type="molecule type" value="Genomic_DNA"/>
</dbReference>
<evidence type="ECO:0000313" key="4">
    <source>
        <dbReference type="Proteomes" id="UP000072741"/>
    </source>
</evidence>
<feature type="compositionally biased region" description="Basic and acidic residues" evidence="1">
    <location>
        <begin position="54"/>
        <end position="70"/>
    </location>
</feature>
<comment type="caution">
    <text evidence="3">The sequence shown here is derived from an EMBL/GenBank/DDBJ whole genome shotgun (WGS) entry which is preliminary data.</text>
</comment>
<dbReference type="AlphaFoldDB" id="A0A147GRU3"/>
<dbReference type="InterPro" id="IPR031044">
    <property type="entry name" value="Small_Trp_rich"/>
</dbReference>
<dbReference type="Proteomes" id="UP000072741">
    <property type="component" value="Unassembled WGS sequence"/>
</dbReference>
<evidence type="ECO:0008006" key="5">
    <source>
        <dbReference type="Google" id="ProtNLM"/>
    </source>
</evidence>
<evidence type="ECO:0000256" key="1">
    <source>
        <dbReference type="SAM" id="MobiDB-lite"/>
    </source>
</evidence>
<proteinExistence type="predicted"/>
<keyword evidence="2" id="KW-1133">Transmembrane helix</keyword>
<keyword evidence="4" id="KW-1185">Reference proteome</keyword>
<accession>A0A147GRU3</accession>